<dbReference type="InterPro" id="IPR036661">
    <property type="entry name" value="Luciferase-like_sf"/>
</dbReference>
<proteinExistence type="predicted"/>
<dbReference type="GO" id="GO:0016705">
    <property type="term" value="F:oxidoreductase activity, acting on paired donors, with incorporation or reduction of molecular oxygen"/>
    <property type="evidence" value="ECO:0007669"/>
    <property type="project" value="InterPro"/>
</dbReference>
<dbReference type="EMBL" id="JSFK01000031">
    <property type="protein sequence ID" value="KHA70745.1"/>
    <property type="molecule type" value="Genomic_DNA"/>
</dbReference>
<dbReference type="NCBIfam" id="TIGR04020">
    <property type="entry name" value="seco_metab_LLM"/>
    <property type="match status" value="1"/>
</dbReference>
<dbReference type="Pfam" id="PF00296">
    <property type="entry name" value="Bac_luciferase"/>
    <property type="match status" value="1"/>
</dbReference>
<accession>A0A0A6D6B3</accession>
<protein>
    <recommendedName>
        <fullName evidence="1">Luciferase-like domain-containing protein</fullName>
    </recommendedName>
</protein>
<reference evidence="2 3" key="1">
    <citation type="submission" date="2014-10" db="EMBL/GenBank/DDBJ databases">
        <title>Draft genome sequence of Pseudomonas chlororaphis EA105.</title>
        <authorList>
            <person name="McCully L.M."/>
            <person name="Bitzer A.S."/>
            <person name="Spence C."/>
            <person name="Bais H."/>
            <person name="Silby M.W."/>
        </authorList>
    </citation>
    <scope>NUCLEOTIDE SEQUENCE [LARGE SCALE GENOMIC DNA]</scope>
    <source>
        <strain evidence="2 3">EA105</strain>
    </source>
</reference>
<dbReference type="InterPro" id="IPR050766">
    <property type="entry name" value="Bact_Lucif_Oxidored"/>
</dbReference>
<gene>
    <name evidence="2" type="ORF">NZ35_23940</name>
</gene>
<comment type="caution">
    <text evidence="2">The sequence shown here is derived from an EMBL/GenBank/DDBJ whole genome shotgun (WGS) entry which is preliminary data.</text>
</comment>
<name>A0A0A6D6B3_9PSED</name>
<dbReference type="SUPFAM" id="SSF51679">
    <property type="entry name" value="Bacterial luciferase-like"/>
    <property type="match status" value="1"/>
</dbReference>
<dbReference type="GO" id="GO:0005829">
    <property type="term" value="C:cytosol"/>
    <property type="evidence" value="ECO:0007669"/>
    <property type="project" value="TreeGrafter"/>
</dbReference>
<organism evidence="2 3">
    <name type="scientific">Pseudomonas chlororaphis</name>
    <dbReference type="NCBI Taxonomy" id="587753"/>
    <lineage>
        <taxon>Bacteria</taxon>
        <taxon>Pseudomonadati</taxon>
        <taxon>Pseudomonadota</taxon>
        <taxon>Gammaproteobacteria</taxon>
        <taxon>Pseudomonadales</taxon>
        <taxon>Pseudomonadaceae</taxon>
        <taxon>Pseudomonas</taxon>
    </lineage>
</organism>
<dbReference type="PANTHER" id="PTHR30137:SF6">
    <property type="entry name" value="LUCIFERASE-LIKE MONOOXYGENASE"/>
    <property type="match status" value="1"/>
</dbReference>
<feature type="domain" description="Luciferase-like" evidence="1">
    <location>
        <begin position="1"/>
        <end position="307"/>
    </location>
</feature>
<dbReference type="InterPro" id="IPR011251">
    <property type="entry name" value="Luciferase-like_dom"/>
</dbReference>
<evidence type="ECO:0000313" key="2">
    <source>
        <dbReference type="EMBL" id="KHA70745.1"/>
    </source>
</evidence>
<dbReference type="Gene3D" id="3.20.20.30">
    <property type="entry name" value="Luciferase-like domain"/>
    <property type="match status" value="1"/>
</dbReference>
<evidence type="ECO:0000259" key="1">
    <source>
        <dbReference type="Pfam" id="PF00296"/>
    </source>
</evidence>
<dbReference type="PANTHER" id="PTHR30137">
    <property type="entry name" value="LUCIFERASE-LIKE MONOOXYGENASE"/>
    <property type="match status" value="1"/>
</dbReference>
<sequence>MQLSLFYFADAATGTKSTGNTYQLLMDGARYADANGFAAVWIPERHFHPVGGLYPNPAVLGAAVAMVTERVHIRAGSVVVPLHHPLRLVEEWSVVDNLSNGRVGISLASGWNPRDFVLAPGAYEHRRDSTFETVQTLRDLWSGQPFGEGASKVSPFPPPVAPLQLWISSSGTLDTFEEAGRAQASVLTHLVKQDIPELAKKITAYRAALAQTGSSWRGHVTLMLHTYLAPSREQALQDAQTALEDYLIGSLTPYRAGTSQRVAAETHETVRAQIKGSAQRYLCEAGLIGDLNHARQVIDLCHAAGVDEIACLIDFGLKYERVMEGLDQLSILQKYMSELEPPVARTTHL</sequence>
<dbReference type="Proteomes" id="UP000030564">
    <property type="component" value="Unassembled WGS sequence"/>
</dbReference>
<dbReference type="OrthoDB" id="7903015at2"/>
<dbReference type="InterPro" id="IPR024011">
    <property type="entry name" value="Biosynth_lucif-like_mOase_dom"/>
</dbReference>
<dbReference type="PATRIC" id="fig|587753.9.peg.3987"/>
<dbReference type="AlphaFoldDB" id="A0A0A6D6B3"/>
<evidence type="ECO:0000313" key="3">
    <source>
        <dbReference type="Proteomes" id="UP000030564"/>
    </source>
</evidence>